<sequence>MSKLWQVGRVALIVVGAVAVVGVALRVGAGWYLQSAGGRAVVAERLGEAIGLPVEVRELSVGPVSSSIAFRVLDPALPNSPDAEVLVVESASADVSFSELLTGRVHPKEVHLRGVTVTVRLDADGKLLTTLPTLPEARAAADGPLPHVVVERAKVTVRQEGRPAFSVSGVSLQAGADGGKVVLSGGADDPAWGKWKLSGEVDRAGETGWADLAADDAPLALDLLRSIPFVPREVWDNAQPAGRGKATVHLSVGAAPGRAVGYDVRVQPTSTTLALPAADVTLQDVQGVLSVRDGRLTVGGPAGRPKATGKLAGGVVLAEATYAFAKEPAKGDPIRVDVKNLAVKDLPAKWGLKTLGGGLPGKLSFESGFLTGSASVTLSVPAAGDAVVTATGRGRIRLPGFLGGTQSDINVSLGSDGKRLTFNLGETTVAPPEKAGAPDGAQSNATPQFTTPPATKADLERLLLAATLLQPPDKTRADQTPVEATLSLRDIDIAQLVEQLELKIPYKLGGKVTLRAKLAVPLGEVTTSASYKLSGTLTSPELRFEGLTVQDAAADLHYQNGVLTLSELRGKVPHPGGAAGEFRGTAKAAIDPAGDATAKLTLTKLPVGPVLAALPDLGVAGAGVVTGEAEFKAPFEKLQDPAAWAASAKLTSDELTLAGRTARAVSFAAKIDKGTLTLTDGAATIEGIPVTAAGTLGLTGALKLDATVKAAGASVTDLRKLVPELKLPVPVEGTLAADARLTGTLSPVAVRAAGRVTASDLTLNKTPANHLDVRWEFDPDRLRVTQLTAQVFGGSVDGKLDYPLKPDRGGSFDLGFKDFDAAQAGAFVPDFPVRVSGAVTGKVAGTIPPAKDGPRVGNLDVDLTAPKLRVQGFPAEKLVGKASVRGGAIEYSLEGHSLGGTFEVKGRYPGGKEEPKGPRGSARLRNLDLSRLAGALGADALRPLQGRVDVTFDYANDLSAGSGRVGVRGLRWGSEATADDIDAVLLLTDGTLELRDLRGYMAGGVLRGRARVNVDDPGRNFVSLTLDRADAARLLAPFGDAGAALDGSVSLVVRGSFGRASRLTGSVTLDRGTVGGAGVVGLRVPFEVTAGAAGGRLTVREATALAGSGRTTGAVTVDWGVGPGVRVSGRVQLFDVPVRALAPGLGDNAYVGAGRLTGRFDVSGETVRSAADLRGTLVGVLNGTSAQEIPLLRQAVPYLNPIGANRAFQTGDVRATLAGGVLRVQRLALANPTTQLFADGSVTLSNSRLDLDVVAHTGQFGPDVRGLRLLGLRLPTIGPVPIGVIRDVTDFLSNKTVRLTITGTTANPVVRVNTGALLRDEAVRFFLTRYVLPAELGGGAMLRTDR</sequence>
<dbReference type="GO" id="GO:0005886">
    <property type="term" value="C:plasma membrane"/>
    <property type="evidence" value="ECO:0007669"/>
    <property type="project" value="TreeGrafter"/>
</dbReference>
<reference evidence="2 3" key="1">
    <citation type="submission" date="2019-02" db="EMBL/GenBank/DDBJ databases">
        <title>Deep-cultivation of Planctomycetes and their phenomic and genomic characterization uncovers novel biology.</title>
        <authorList>
            <person name="Wiegand S."/>
            <person name="Jogler M."/>
            <person name="Boedeker C."/>
            <person name="Pinto D."/>
            <person name="Vollmers J."/>
            <person name="Rivas-Marin E."/>
            <person name="Kohn T."/>
            <person name="Peeters S.H."/>
            <person name="Heuer A."/>
            <person name="Rast P."/>
            <person name="Oberbeckmann S."/>
            <person name="Bunk B."/>
            <person name="Jeske O."/>
            <person name="Meyerdierks A."/>
            <person name="Storesund J.E."/>
            <person name="Kallscheuer N."/>
            <person name="Luecker S."/>
            <person name="Lage O.M."/>
            <person name="Pohl T."/>
            <person name="Merkel B.J."/>
            <person name="Hornburger P."/>
            <person name="Mueller R.-W."/>
            <person name="Bruemmer F."/>
            <person name="Labrenz M."/>
            <person name="Spormann A.M."/>
            <person name="Op den Camp H."/>
            <person name="Overmann J."/>
            <person name="Amann R."/>
            <person name="Jetten M.S.M."/>
            <person name="Mascher T."/>
            <person name="Medema M.H."/>
            <person name="Devos D.P."/>
            <person name="Kaster A.-K."/>
            <person name="Ovreas L."/>
            <person name="Rohde M."/>
            <person name="Galperin M.Y."/>
            <person name="Jogler C."/>
        </authorList>
    </citation>
    <scope>NUCLEOTIDE SEQUENCE [LARGE SCALE GENOMIC DNA]</scope>
    <source>
        <strain evidence="2 3">ETA_A1</strain>
    </source>
</reference>
<accession>A0A517Y0Q6</accession>
<dbReference type="RefSeq" id="WP_145243539.1">
    <property type="nucleotide sequence ID" value="NZ_CP036273.1"/>
</dbReference>
<dbReference type="EMBL" id="CP036273">
    <property type="protein sequence ID" value="QDU23346.1"/>
    <property type="molecule type" value="Genomic_DNA"/>
</dbReference>
<dbReference type="GO" id="GO:0090313">
    <property type="term" value="P:regulation of protein targeting to membrane"/>
    <property type="evidence" value="ECO:0007669"/>
    <property type="project" value="TreeGrafter"/>
</dbReference>
<gene>
    <name evidence="2" type="ORF">ETAA1_53450</name>
</gene>
<evidence type="ECO:0000313" key="3">
    <source>
        <dbReference type="Proteomes" id="UP000319576"/>
    </source>
</evidence>
<protein>
    <submittedName>
        <fullName evidence="2">AsmA family protein</fullName>
    </submittedName>
</protein>
<dbReference type="PANTHER" id="PTHR30441">
    <property type="entry name" value="DUF748 DOMAIN-CONTAINING PROTEIN"/>
    <property type="match status" value="1"/>
</dbReference>
<dbReference type="InterPro" id="IPR052894">
    <property type="entry name" value="AsmA-related"/>
</dbReference>
<dbReference type="KEGG" id="uli:ETAA1_53450"/>
<evidence type="ECO:0000256" key="1">
    <source>
        <dbReference type="SAM" id="MobiDB-lite"/>
    </source>
</evidence>
<proteinExistence type="predicted"/>
<dbReference type="Proteomes" id="UP000319576">
    <property type="component" value="Chromosome"/>
</dbReference>
<feature type="compositionally biased region" description="Polar residues" evidence="1">
    <location>
        <begin position="441"/>
        <end position="453"/>
    </location>
</feature>
<evidence type="ECO:0000313" key="2">
    <source>
        <dbReference type="EMBL" id="QDU23346.1"/>
    </source>
</evidence>
<dbReference type="OrthoDB" id="228217at2"/>
<dbReference type="PANTHER" id="PTHR30441:SF4">
    <property type="entry name" value="PROTEIN ASMA"/>
    <property type="match status" value="1"/>
</dbReference>
<keyword evidence="3" id="KW-1185">Reference proteome</keyword>
<feature type="region of interest" description="Disordered" evidence="1">
    <location>
        <begin position="428"/>
        <end position="453"/>
    </location>
</feature>
<organism evidence="2 3">
    <name type="scientific">Urbifossiella limnaea</name>
    <dbReference type="NCBI Taxonomy" id="2528023"/>
    <lineage>
        <taxon>Bacteria</taxon>
        <taxon>Pseudomonadati</taxon>
        <taxon>Planctomycetota</taxon>
        <taxon>Planctomycetia</taxon>
        <taxon>Gemmatales</taxon>
        <taxon>Gemmataceae</taxon>
        <taxon>Urbifossiella</taxon>
    </lineage>
</organism>
<name>A0A517Y0Q6_9BACT</name>